<protein>
    <submittedName>
        <fullName evidence="1">Uncharacterized protein</fullName>
    </submittedName>
</protein>
<evidence type="ECO:0000313" key="2">
    <source>
        <dbReference type="Proteomes" id="UP000215355"/>
    </source>
</evidence>
<dbReference type="KEGG" id="smiz:4412673_02646"/>
<dbReference type="Proteomes" id="UP000215355">
    <property type="component" value="Chromosome 1"/>
</dbReference>
<proteinExistence type="predicted"/>
<accession>A0AAJ4XD42</accession>
<sequence>MLRRLFAGSDFDKFVDYRRLKTQIDRVFALMKDTKWRTLQEIQRELGDRYPNKHFPESSISAQLRNLRKEYGGFHTINKRRRGKVSNGTFEYQLEVRKNLLN</sequence>
<name>A0AAJ4XD42_9SPHI</name>
<gene>
    <name evidence="1" type="ORF">SAMEA4412673_02646</name>
</gene>
<dbReference type="EMBL" id="LT906468">
    <property type="protein sequence ID" value="SNV52252.1"/>
    <property type="molecule type" value="Genomic_DNA"/>
</dbReference>
<dbReference type="RefSeq" id="WP_093097564.1">
    <property type="nucleotide sequence ID" value="NZ_FNGK01000001.1"/>
</dbReference>
<evidence type="ECO:0000313" key="1">
    <source>
        <dbReference type="EMBL" id="SNV52252.1"/>
    </source>
</evidence>
<dbReference type="AlphaFoldDB" id="A0AAJ4XD42"/>
<reference evidence="1 2" key="1">
    <citation type="submission" date="2017-06" db="EMBL/GenBank/DDBJ databases">
        <authorList>
            <consortium name="Pathogen Informatics"/>
        </authorList>
    </citation>
    <scope>NUCLEOTIDE SEQUENCE [LARGE SCALE GENOMIC DNA]</scope>
    <source>
        <strain evidence="1 2">NCTC12149</strain>
    </source>
</reference>
<organism evidence="1 2">
    <name type="scientific">Sphingobacterium mizutaii</name>
    <dbReference type="NCBI Taxonomy" id="1010"/>
    <lineage>
        <taxon>Bacteria</taxon>
        <taxon>Pseudomonadati</taxon>
        <taxon>Bacteroidota</taxon>
        <taxon>Sphingobacteriia</taxon>
        <taxon>Sphingobacteriales</taxon>
        <taxon>Sphingobacteriaceae</taxon>
        <taxon>Sphingobacterium</taxon>
    </lineage>
</organism>